<evidence type="ECO:0000256" key="1">
    <source>
        <dbReference type="SAM" id="MobiDB-lite"/>
    </source>
</evidence>
<keyword evidence="3" id="KW-1185">Reference proteome</keyword>
<accession>A0A4U6UD51</accession>
<organism evidence="2 3">
    <name type="scientific">Setaria viridis</name>
    <name type="common">Green bristlegrass</name>
    <name type="synonym">Setaria italica subsp. viridis</name>
    <dbReference type="NCBI Taxonomy" id="4556"/>
    <lineage>
        <taxon>Eukaryota</taxon>
        <taxon>Viridiplantae</taxon>
        <taxon>Streptophyta</taxon>
        <taxon>Embryophyta</taxon>
        <taxon>Tracheophyta</taxon>
        <taxon>Spermatophyta</taxon>
        <taxon>Magnoliopsida</taxon>
        <taxon>Liliopsida</taxon>
        <taxon>Poales</taxon>
        <taxon>Poaceae</taxon>
        <taxon>PACMAD clade</taxon>
        <taxon>Panicoideae</taxon>
        <taxon>Panicodae</taxon>
        <taxon>Paniceae</taxon>
        <taxon>Cenchrinae</taxon>
        <taxon>Setaria</taxon>
    </lineage>
</organism>
<evidence type="ECO:0000313" key="3">
    <source>
        <dbReference type="Proteomes" id="UP000298652"/>
    </source>
</evidence>
<sequence>MAPGPFALPEASSNSSTGGGWEVAGREARELDQGEEVCCRVVLLEKGGTAAETVIHGPWLLEHAVLCQPHSPAVRQSVLASL</sequence>
<dbReference type="AlphaFoldDB" id="A0A4U6UD51"/>
<dbReference type="Proteomes" id="UP000298652">
    <property type="component" value="Chromosome 6"/>
</dbReference>
<proteinExistence type="predicted"/>
<dbReference type="EMBL" id="CM016557">
    <property type="protein sequence ID" value="TKW11559.1"/>
    <property type="molecule type" value="Genomic_DNA"/>
</dbReference>
<protein>
    <submittedName>
        <fullName evidence="2">Uncharacterized protein</fullName>
    </submittedName>
</protein>
<evidence type="ECO:0000313" key="2">
    <source>
        <dbReference type="EMBL" id="TKW11559.1"/>
    </source>
</evidence>
<reference evidence="2" key="1">
    <citation type="submission" date="2019-03" db="EMBL/GenBank/DDBJ databases">
        <title>WGS assembly of Setaria viridis.</title>
        <authorList>
            <person name="Huang P."/>
            <person name="Jenkins J."/>
            <person name="Grimwood J."/>
            <person name="Barry K."/>
            <person name="Healey A."/>
            <person name="Mamidi S."/>
            <person name="Sreedasyam A."/>
            <person name="Shu S."/>
            <person name="Feldman M."/>
            <person name="Wu J."/>
            <person name="Yu Y."/>
            <person name="Chen C."/>
            <person name="Johnson J."/>
            <person name="Rokhsar D."/>
            <person name="Baxter I."/>
            <person name="Schmutz J."/>
            <person name="Brutnell T."/>
            <person name="Kellogg E."/>
        </authorList>
    </citation>
    <scope>NUCLEOTIDE SEQUENCE [LARGE SCALE GENOMIC DNA]</scope>
</reference>
<dbReference type="Gramene" id="TKW11559">
    <property type="protein sequence ID" value="TKW11559"/>
    <property type="gene ID" value="SEVIR_6G239801v2"/>
</dbReference>
<name>A0A4U6UD51_SETVI</name>
<feature type="region of interest" description="Disordered" evidence="1">
    <location>
        <begin position="1"/>
        <end position="32"/>
    </location>
</feature>
<gene>
    <name evidence="2" type="ORF">SEVIR_6G239801v2</name>
</gene>